<keyword evidence="1" id="KW-1133">Transmembrane helix</keyword>
<keyword evidence="1" id="KW-0472">Membrane</keyword>
<name>A0A6M6E5P6_PRIMG</name>
<organism evidence="2 3">
    <name type="scientific">Priestia megaterium</name>
    <name type="common">Bacillus megaterium</name>
    <dbReference type="NCBI Taxonomy" id="1404"/>
    <lineage>
        <taxon>Bacteria</taxon>
        <taxon>Bacillati</taxon>
        <taxon>Bacillota</taxon>
        <taxon>Bacilli</taxon>
        <taxon>Bacillales</taxon>
        <taxon>Bacillaceae</taxon>
        <taxon>Priestia</taxon>
    </lineage>
</organism>
<dbReference type="EMBL" id="CP045272">
    <property type="protein sequence ID" value="QJX79837.1"/>
    <property type="molecule type" value="Genomic_DNA"/>
</dbReference>
<accession>A0A6M6E5P6</accession>
<feature type="transmembrane region" description="Helical" evidence="1">
    <location>
        <begin position="66"/>
        <end position="87"/>
    </location>
</feature>
<evidence type="ECO:0000313" key="2">
    <source>
        <dbReference type="EMBL" id="QJX79837.1"/>
    </source>
</evidence>
<dbReference type="AlphaFoldDB" id="A0A6M6E5P6"/>
<proteinExistence type="predicted"/>
<sequence length="136" mass="16030">MFDGICNVCNHWVQFVIKRDPKGIFKFLSLQSDLARSLIINHNPNNMQLNSIILIDKGQIYTESTAILHIINKLTGPIRFFILFWIIPKKIRDRAYRFIAKNRYRFFGKKESCLVPSKEIQNRFIKTKIESGKINE</sequence>
<dbReference type="PANTHER" id="PTHR33639">
    <property type="entry name" value="THIOL-DISULFIDE OXIDOREDUCTASE DCC"/>
    <property type="match status" value="1"/>
</dbReference>
<dbReference type="PANTHER" id="PTHR33639:SF2">
    <property type="entry name" value="DUF393 DOMAIN-CONTAINING PROTEIN"/>
    <property type="match status" value="1"/>
</dbReference>
<dbReference type="RefSeq" id="WP_047933650.1">
    <property type="nucleotide sequence ID" value="NZ_CAXOOG010000251.1"/>
</dbReference>
<dbReference type="Pfam" id="PF04134">
    <property type="entry name" value="DCC1-like"/>
    <property type="match status" value="1"/>
</dbReference>
<evidence type="ECO:0000256" key="1">
    <source>
        <dbReference type="SAM" id="Phobius"/>
    </source>
</evidence>
<dbReference type="InterPro" id="IPR052927">
    <property type="entry name" value="DCC_oxidoreductase"/>
</dbReference>
<keyword evidence="1" id="KW-0812">Transmembrane</keyword>
<protein>
    <submittedName>
        <fullName evidence="2">DUF393 domain-containing protein</fullName>
    </submittedName>
</protein>
<evidence type="ECO:0000313" key="3">
    <source>
        <dbReference type="Proteomes" id="UP000501076"/>
    </source>
</evidence>
<dbReference type="GO" id="GO:0015035">
    <property type="term" value="F:protein-disulfide reductase activity"/>
    <property type="evidence" value="ECO:0007669"/>
    <property type="project" value="InterPro"/>
</dbReference>
<reference evidence="2 3" key="1">
    <citation type="submission" date="2019-10" db="EMBL/GenBank/DDBJ databases">
        <title>Complete genome sequences for adaption low water activity.</title>
        <authorList>
            <person name="Zhao L."/>
            <person name="Zhong J."/>
        </authorList>
    </citation>
    <scope>NUCLEOTIDE SEQUENCE [LARGE SCALE GENOMIC DNA]</scope>
    <source>
        <strain evidence="2 3">FDU301</strain>
    </source>
</reference>
<dbReference type="Proteomes" id="UP000501076">
    <property type="component" value="Chromosome"/>
</dbReference>
<gene>
    <name evidence="2" type="ORF">FDZ14_18735</name>
</gene>
<dbReference type="InterPro" id="IPR007263">
    <property type="entry name" value="DCC1-like"/>
</dbReference>